<evidence type="ECO:0000256" key="7">
    <source>
        <dbReference type="ARBA" id="ARBA00029903"/>
    </source>
</evidence>
<evidence type="ECO:0000256" key="1">
    <source>
        <dbReference type="ARBA" id="ARBA00001913"/>
    </source>
</evidence>
<dbReference type="OrthoDB" id="6075074at2759"/>
<sequence>MISVQRNIVLQIFNKQVDKVMTNIYHEKYFFLYIIVFIICIINQCTSISDLNHSNYKNENKNFTHHQQKDNFLIIDHLNDNERETRLKWKNLMGKETTLDMDNNERFVNSSLKLTSLWQLTDGKDFAQLIFNGNSLIDCENIDNGNDIIGDFVSKFIEEYQFIRHEKLSSTKHAKKHHQYQQNANLNEEVLKMKSNVKFIQLKKLQDIPEHLLRLMNLKKLKKQCNRLHKKIKQKLQQQHHHHTVDEEEDEEDFNAKNENMIHRTKRQTDSWFLAPNSKWCGSGSSANGYKELGPSKADTCCRRHDICKVNIPPLEKRYNLFNIRPFTISACRCDRRFRTCLKIADSNDSHLVGKLFFNIIQTKCFVLKSVQECILYSWWGKCLKFKTKKQAYLRDNPKY</sequence>
<reference evidence="11" key="1">
    <citation type="submission" date="2021-03" db="EMBL/GenBank/DDBJ databases">
        <title>Chromosome level genome of the anhydrobiotic midge Polypedilum vanderplanki.</title>
        <authorList>
            <person name="Yoshida Y."/>
            <person name="Kikawada T."/>
            <person name="Gusev O."/>
        </authorList>
    </citation>
    <scope>NUCLEOTIDE SEQUENCE</scope>
    <source>
        <strain evidence="11">NIAS01</strain>
        <tissue evidence="11">Whole body or cell culture</tissue>
    </source>
</reference>
<comment type="caution">
    <text evidence="11">The sequence shown here is derived from an EMBL/GenBank/DDBJ whole genome shotgun (WGS) entry which is preliminary data.</text>
</comment>
<dbReference type="AlphaFoldDB" id="A0A9J6CQ89"/>
<dbReference type="EMBL" id="JADBJN010000001">
    <property type="protein sequence ID" value="KAG5684120.1"/>
    <property type="molecule type" value="Genomic_DNA"/>
</dbReference>
<dbReference type="PROSITE" id="PS00118">
    <property type="entry name" value="PA2_HIS"/>
    <property type="match status" value="1"/>
</dbReference>
<comment type="subcellular location">
    <subcellularLocation>
        <location evidence="2">Secreted</location>
    </subcellularLocation>
</comment>
<dbReference type="GO" id="GO:0006644">
    <property type="term" value="P:phospholipid metabolic process"/>
    <property type="evidence" value="ECO:0007669"/>
    <property type="project" value="InterPro"/>
</dbReference>
<dbReference type="InterPro" id="IPR016090">
    <property type="entry name" value="PLA2-like_dom"/>
</dbReference>
<evidence type="ECO:0000313" key="11">
    <source>
        <dbReference type="EMBL" id="KAG5684120.1"/>
    </source>
</evidence>
<dbReference type="EC" id="3.1.1.4" evidence="3"/>
<keyword evidence="9" id="KW-0812">Transmembrane</keyword>
<protein>
    <recommendedName>
        <fullName evidence="3">phospholipase A2</fullName>
        <ecNumber evidence="3">3.1.1.4</ecNumber>
    </recommendedName>
    <alternativeName>
        <fullName evidence="7">Phosphatidylcholine 2-acylhydrolase</fullName>
    </alternativeName>
</protein>
<evidence type="ECO:0000256" key="6">
    <source>
        <dbReference type="ARBA" id="ARBA00023098"/>
    </source>
</evidence>
<comment type="cofactor">
    <cofactor evidence="1">
        <name>Ca(2+)</name>
        <dbReference type="ChEBI" id="CHEBI:29108"/>
    </cofactor>
</comment>
<feature type="domain" description="Phospholipase A2-like central" evidence="10">
    <location>
        <begin position="275"/>
        <end position="368"/>
    </location>
</feature>
<name>A0A9J6CQ89_POLVA</name>
<accession>A0A9J6CQ89</accession>
<dbReference type="InterPro" id="IPR036444">
    <property type="entry name" value="PLipase_A2_dom_sf"/>
</dbReference>
<dbReference type="Proteomes" id="UP001107558">
    <property type="component" value="Chromosome 1"/>
</dbReference>
<dbReference type="GO" id="GO:0004623">
    <property type="term" value="F:phospholipase A2 activity"/>
    <property type="evidence" value="ECO:0007669"/>
    <property type="project" value="UniProtKB-EC"/>
</dbReference>
<evidence type="ECO:0000313" key="12">
    <source>
        <dbReference type="Proteomes" id="UP001107558"/>
    </source>
</evidence>
<keyword evidence="9" id="KW-1133">Transmembrane helix</keyword>
<dbReference type="SUPFAM" id="SSF48619">
    <property type="entry name" value="Phospholipase A2, PLA2"/>
    <property type="match status" value="1"/>
</dbReference>
<keyword evidence="5" id="KW-0442">Lipid degradation</keyword>
<evidence type="ECO:0000256" key="9">
    <source>
        <dbReference type="SAM" id="Phobius"/>
    </source>
</evidence>
<feature type="region of interest" description="Disordered" evidence="8">
    <location>
        <begin position="234"/>
        <end position="254"/>
    </location>
</feature>
<keyword evidence="9" id="KW-0472">Membrane</keyword>
<feature type="transmembrane region" description="Helical" evidence="9">
    <location>
        <begin position="29"/>
        <end position="49"/>
    </location>
</feature>
<evidence type="ECO:0000259" key="10">
    <source>
        <dbReference type="Pfam" id="PF05826"/>
    </source>
</evidence>
<keyword evidence="4" id="KW-0964">Secreted</keyword>
<dbReference type="InterPro" id="IPR033113">
    <property type="entry name" value="PLA2_histidine"/>
</dbReference>
<keyword evidence="6" id="KW-0443">Lipid metabolism</keyword>
<gene>
    <name evidence="11" type="ORF">PVAND_013364</name>
</gene>
<evidence type="ECO:0000256" key="4">
    <source>
        <dbReference type="ARBA" id="ARBA00022525"/>
    </source>
</evidence>
<feature type="compositionally biased region" description="Basic residues" evidence="8">
    <location>
        <begin position="234"/>
        <end position="243"/>
    </location>
</feature>
<evidence type="ECO:0000256" key="3">
    <source>
        <dbReference type="ARBA" id="ARBA00013278"/>
    </source>
</evidence>
<dbReference type="Gene3D" id="1.20.90.10">
    <property type="entry name" value="Phospholipase A2 domain"/>
    <property type="match status" value="1"/>
</dbReference>
<dbReference type="PANTHER" id="PTHR12253">
    <property type="entry name" value="RH14732P"/>
    <property type="match status" value="1"/>
</dbReference>
<dbReference type="GO" id="GO:0016042">
    <property type="term" value="P:lipid catabolic process"/>
    <property type="evidence" value="ECO:0007669"/>
    <property type="project" value="UniProtKB-KW"/>
</dbReference>
<dbReference type="GO" id="GO:0050482">
    <property type="term" value="P:arachidonate secretion"/>
    <property type="evidence" value="ECO:0007669"/>
    <property type="project" value="InterPro"/>
</dbReference>
<organism evidence="11 12">
    <name type="scientific">Polypedilum vanderplanki</name>
    <name type="common">Sleeping chironomid midge</name>
    <dbReference type="NCBI Taxonomy" id="319348"/>
    <lineage>
        <taxon>Eukaryota</taxon>
        <taxon>Metazoa</taxon>
        <taxon>Ecdysozoa</taxon>
        <taxon>Arthropoda</taxon>
        <taxon>Hexapoda</taxon>
        <taxon>Insecta</taxon>
        <taxon>Pterygota</taxon>
        <taxon>Neoptera</taxon>
        <taxon>Endopterygota</taxon>
        <taxon>Diptera</taxon>
        <taxon>Nematocera</taxon>
        <taxon>Chironomoidea</taxon>
        <taxon>Chironomidae</taxon>
        <taxon>Chironominae</taxon>
        <taxon>Polypedilum</taxon>
        <taxon>Polypedilum</taxon>
    </lineage>
</organism>
<dbReference type="GO" id="GO:0005576">
    <property type="term" value="C:extracellular region"/>
    <property type="evidence" value="ECO:0007669"/>
    <property type="project" value="UniProtKB-SubCell"/>
</dbReference>
<dbReference type="Pfam" id="PF05826">
    <property type="entry name" value="Phospholip_A2_2"/>
    <property type="match status" value="1"/>
</dbReference>
<evidence type="ECO:0000256" key="8">
    <source>
        <dbReference type="SAM" id="MobiDB-lite"/>
    </source>
</evidence>
<proteinExistence type="predicted"/>
<evidence type="ECO:0000256" key="5">
    <source>
        <dbReference type="ARBA" id="ARBA00022963"/>
    </source>
</evidence>
<evidence type="ECO:0000256" key="2">
    <source>
        <dbReference type="ARBA" id="ARBA00004613"/>
    </source>
</evidence>
<keyword evidence="12" id="KW-1185">Reference proteome</keyword>